<evidence type="ECO:0000313" key="7">
    <source>
        <dbReference type="Proteomes" id="UP000075538"/>
    </source>
</evidence>
<accession>A0A149VAN8</accession>
<dbReference type="InterPro" id="IPR029045">
    <property type="entry name" value="ClpP/crotonase-like_dom_sf"/>
</dbReference>
<evidence type="ECO:0000256" key="2">
    <source>
        <dbReference type="ARBA" id="ARBA00022670"/>
    </source>
</evidence>
<dbReference type="GO" id="GO:0006508">
    <property type="term" value="P:proteolysis"/>
    <property type="evidence" value="ECO:0007669"/>
    <property type="project" value="UniProtKB-KW"/>
</dbReference>
<evidence type="ECO:0000256" key="1">
    <source>
        <dbReference type="ARBA" id="ARBA00008683"/>
    </source>
</evidence>
<dbReference type="Proteomes" id="UP000075538">
    <property type="component" value="Unassembled WGS sequence"/>
</dbReference>
<organism evidence="6 7">
    <name type="scientific">Acetobacter malorum</name>
    <dbReference type="NCBI Taxonomy" id="178901"/>
    <lineage>
        <taxon>Bacteria</taxon>
        <taxon>Pseudomonadati</taxon>
        <taxon>Pseudomonadota</taxon>
        <taxon>Alphaproteobacteria</taxon>
        <taxon>Acetobacterales</taxon>
        <taxon>Acetobacteraceae</taxon>
        <taxon>Acetobacter</taxon>
    </lineage>
</organism>
<dbReference type="Gene3D" id="6.20.330.10">
    <property type="match status" value="1"/>
</dbReference>
<dbReference type="CDD" id="cd07022">
    <property type="entry name" value="S49_Sppa_36K_type"/>
    <property type="match status" value="1"/>
</dbReference>
<keyword evidence="4" id="KW-0720">Serine protease</keyword>
<dbReference type="PANTHER" id="PTHR33209:SF1">
    <property type="entry name" value="PEPTIDASE S49 DOMAIN-CONTAINING PROTEIN"/>
    <property type="match status" value="1"/>
</dbReference>
<dbReference type="Gene3D" id="3.90.226.10">
    <property type="entry name" value="2-enoyl-CoA Hydratase, Chain A, domain 1"/>
    <property type="match status" value="1"/>
</dbReference>
<keyword evidence="3" id="KW-0378">Hydrolase</keyword>
<evidence type="ECO:0000256" key="3">
    <source>
        <dbReference type="ARBA" id="ARBA00022801"/>
    </source>
</evidence>
<proteinExistence type="inferred from homology"/>
<dbReference type="InterPro" id="IPR002142">
    <property type="entry name" value="Peptidase_S49"/>
</dbReference>
<reference evidence="6 7" key="1">
    <citation type="submission" date="2015-06" db="EMBL/GenBank/DDBJ databases">
        <title>Improved classification and identification of acetic acid bacteria using matrix-assisted laser desorption/ionization time-of-flight mass spectrometry; Gluconobacter nephelii and Gluconobacter uchimurae are later heterotypic synonyms of Gluconobacter japonicus and Gluconobacter oxydans, respectively.</title>
        <authorList>
            <person name="Li L."/>
            <person name="Cleenwerck I."/>
            <person name="De Vuyst L."/>
            <person name="Vandamme P."/>
        </authorList>
    </citation>
    <scope>NUCLEOTIDE SEQUENCE [LARGE SCALE GENOMIC DNA]</scope>
    <source>
        <strain evidence="6 7">LMG 1604</strain>
    </source>
</reference>
<dbReference type="InterPro" id="IPR033855">
    <property type="entry name" value="Protein_C"/>
</dbReference>
<keyword evidence="2" id="KW-0645">Protease</keyword>
<dbReference type="AlphaFoldDB" id="A0A149VAN8"/>
<evidence type="ECO:0000313" key="6">
    <source>
        <dbReference type="EMBL" id="KXV77205.1"/>
    </source>
</evidence>
<evidence type="ECO:0000259" key="5">
    <source>
        <dbReference type="Pfam" id="PF01343"/>
    </source>
</evidence>
<dbReference type="Pfam" id="PF01343">
    <property type="entry name" value="Peptidase_S49"/>
    <property type="match status" value="1"/>
</dbReference>
<protein>
    <submittedName>
        <fullName evidence="6">Serine peptidase</fullName>
    </submittedName>
</protein>
<comment type="caution">
    <text evidence="6">The sequence shown here is derived from an EMBL/GenBank/DDBJ whole genome shotgun (WGS) entry which is preliminary data.</text>
</comment>
<dbReference type="SUPFAM" id="SSF52096">
    <property type="entry name" value="ClpP/crotonase"/>
    <property type="match status" value="1"/>
</dbReference>
<name>A0A149VAN8_9PROT</name>
<comment type="similarity">
    <text evidence="1">Belongs to the peptidase S49 family.</text>
</comment>
<sequence>MTPRSMALTRQLLNRPLALSSHHADILSSMLLKGGDDVMLFGPPSDLEQFIVQQMTTRVDGVAIIKISGVLFPGSSNGFGWWWGGATFYDDISTAFDIALRDESIKAIVLHIDSPGGTVAGCFDTAEQIYQARSQKPIVAIVDEMACSAGYALASAADTITLPRTGEVGSIGVVSMHVDITGALEQDGIKVTTFQFGARKTDGYPTTPLSDEAVKSMQADTDQLGELFVSTVARNRGLKPEAITEMQAAVYRGQLGVDAGLADAVMSRTDAFTDLIKNL</sequence>
<feature type="domain" description="Peptidase S49" evidence="5">
    <location>
        <begin position="133"/>
        <end position="275"/>
    </location>
</feature>
<dbReference type="RefSeq" id="WP_061490548.1">
    <property type="nucleotide sequence ID" value="NZ_LHZZ01000445.1"/>
</dbReference>
<dbReference type="PANTHER" id="PTHR33209">
    <property type="entry name" value="PROTEASE 4"/>
    <property type="match status" value="1"/>
</dbReference>
<dbReference type="EMBL" id="LHZZ01000445">
    <property type="protein sequence ID" value="KXV77205.1"/>
    <property type="molecule type" value="Genomic_DNA"/>
</dbReference>
<gene>
    <name evidence="6" type="ORF">AD953_04735</name>
</gene>
<dbReference type="GO" id="GO:0008236">
    <property type="term" value="F:serine-type peptidase activity"/>
    <property type="evidence" value="ECO:0007669"/>
    <property type="project" value="UniProtKB-KW"/>
</dbReference>
<dbReference type="PATRIC" id="fig|178901.15.peg.2649"/>
<evidence type="ECO:0000256" key="4">
    <source>
        <dbReference type="ARBA" id="ARBA00022825"/>
    </source>
</evidence>